<evidence type="ECO:0000256" key="1">
    <source>
        <dbReference type="SAM" id="SignalP"/>
    </source>
</evidence>
<proteinExistence type="predicted"/>
<sequence length="140" mass="15573">MHARNLLGLLLVSIGSTRSATIESESGEDNPLGSCQANVASRIAFSIFSVLIRERRYKILSIISKHWFLQDAKSSSQDCAMFDGEKHVLKFPEFEFSTTGESKSLQGNTLLASDVFNNKGVAQFGERSSINEFVQFIFRS</sequence>
<feature type="chain" id="PRO_5011353025" evidence="1">
    <location>
        <begin position="20"/>
        <end position="140"/>
    </location>
</feature>
<dbReference type="EMBL" id="HACM01006572">
    <property type="protein sequence ID" value="CRZ07014.1"/>
    <property type="molecule type" value="Transcribed_RNA"/>
</dbReference>
<dbReference type="EMBL" id="HACM01006570">
    <property type="protein sequence ID" value="CRZ07012.1"/>
    <property type="molecule type" value="Transcribed_RNA"/>
</dbReference>
<keyword evidence="1" id="KW-0732">Signal</keyword>
<name>A0A0H5REK5_9EUKA</name>
<protein>
    <submittedName>
        <fullName evidence="2">Uncharacterized protein</fullName>
    </submittedName>
</protein>
<accession>A0A0H5REK5</accession>
<reference evidence="2" key="1">
    <citation type="submission" date="2015-04" db="EMBL/GenBank/DDBJ databases">
        <title>The genome sequence of the plant pathogenic Rhizarian Plasmodiophora brassicae reveals insights in its biotrophic life cycle and the origin of chitin synthesis.</title>
        <authorList>
            <person name="Schwelm A."/>
            <person name="Fogelqvist J."/>
            <person name="Knaust A."/>
            <person name="Julke S."/>
            <person name="Lilja T."/>
            <person name="Dhandapani V."/>
            <person name="Bonilla-Rosso G."/>
            <person name="Karlsson M."/>
            <person name="Shevchenko A."/>
            <person name="Choi S.R."/>
            <person name="Kim H.G."/>
            <person name="Park J.Y."/>
            <person name="Lim Y.P."/>
            <person name="Ludwig-Muller J."/>
            <person name="Dixelius C."/>
        </authorList>
    </citation>
    <scope>NUCLEOTIDE SEQUENCE</scope>
    <source>
        <tissue evidence="2">Potato root galls</tissue>
    </source>
</reference>
<dbReference type="EMBL" id="HACM01006552">
    <property type="protein sequence ID" value="CRZ06994.1"/>
    <property type="molecule type" value="Transcribed_RNA"/>
</dbReference>
<feature type="signal peptide" evidence="1">
    <location>
        <begin position="1"/>
        <end position="19"/>
    </location>
</feature>
<dbReference type="EMBL" id="HACM01006562">
    <property type="protein sequence ID" value="CRZ07004.1"/>
    <property type="molecule type" value="Transcribed_RNA"/>
</dbReference>
<organism evidence="2">
    <name type="scientific">Spongospora subterranea</name>
    <dbReference type="NCBI Taxonomy" id="70186"/>
    <lineage>
        <taxon>Eukaryota</taxon>
        <taxon>Sar</taxon>
        <taxon>Rhizaria</taxon>
        <taxon>Endomyxa</taxon>
        <taxon>Phytomyxea</taxon>
        <taxon>Plasmodiophorida</taxon>
        <taxon>Plasmodiophoridae</taxon>
        <taxon>Spongospora</taxon>
    </lineage>
</organism>
<evidence type="ECO:0000313" key="2">
    <source>
        <dbReference type="EMBL" id="CRZ07014.1"/>
    </source>
</evidence>
<dbReference type="AlphaFoldDB" id="A0A0H5REK5"/>